<dbReference type="AlphaFoldDB" id="A0A429XSG5"/>
<accession>A0A429XSG5</accession>
<dbReference type="OrthoDB" id="4146344at2"/>
<dbReference type="EMBL" id="RXFM01000018">
    <property type="protein sequence ID" value="RST70021.1"/>
    <property type="molecule type" value="Genomic_DNA"/>
</dbReference>
<feature type="domain" description="Putative DNA-binding" evidence="1">
    <location>
        <begin position="4"/>
        <end position="95"/>
    </location>
</feature>
<protein>
    <submittedName>
        <fullName evidence="2">DUF2063 domain-containing protein</fullName>
    </submittedName>
</protein>
<gene>
    <name evidence="2" type="ORF">EIC27_02035</name>
</gene>
<keyword evidence="3" id="KW-1185">Reference proteome</keyword>
<comment type="caution">
    <text evidence="2">The sequence shown here is derived from an EMBL/GenBank/DDBJ whole genome shotgun (WGS) entry which is preliminary data.</text>
</comment>
<proteinExistence type="predicted"/>
<dbReference type="InterPro" id="IPR018640">
    <property type="entry name" value="DUF2063"/>
</dbReference>
<dbReference type="RefSeq" id="WP_126044488.1">
    <property type="nucleotide sequence ID" value="NZ_RXFM01000018.1"/>
</dbReference>
<dbReference type="Proteomes" id="UP000279470">
    <property type="component" value="Unassembled WGS sequence"/>
</dbReference>
<evidence type="ECO:0000313" key="3">
    <source>
        <dbReference type="Proteomes" id="UP000279470"/>
    </source>
</evidence>
<name>A0A429XSG5_9RICK</name>
<sequence length="244" mass="29108">MHKLQQVFKKSILHHGNSKLLSIITQNDIYIKEYINLCQDNFYGILINSLSTTYPTIKKLIGEKCFDYLAKLYVKSNYHKSNSLKNYGKKFSSFINSKVELKSFPYLYHVAKLDYYLYLVRNANTDYKININSDNIYYFNDFKLKKYIKLVKSKYPIDFIFKFCNSKKHVDKSIEVPKRGSNLLILKINNVVKYLCLNNFDYNFLLDFKRYNKLSNMQEIYDLEDDIKVQKILSKILQLDLLTF</sequence>
<dbReference type="Pfam" id="PF09836">
    <property type="entry name" value="DUF2063"/>
    <property type="match status" value="1"/>
</dbReference>
<evidence type="ECO:0000259" key="1">
    <source>
        <dbReference type="Pfam" id="PF09836"/>
    </source>
</evidence>
<evidence type="ECO:0000313" key="2">
    <source>
        <dbReference type="EMBL" id="RST70021.1"/>
    </source>
</evidence>
<organism evidence="2 3">
    <name type="scientific">Candidatus Aquarickettsia rohweri</name>
    <dbReference type="NCBI Taxonomy" id="2602574"/>
    <lineage>
        <taxon>Bacteria</taxon>
        <taxon>Pseudomonadati</taxon>
        <taxon>Pseudomonadota</taxon>
        <taxon>Alphaproteobacteria</taxon>
        <taxon>Rickettsiales</taxon>
        <taxon>Candidatus Midichloriaceae</taxon>
        <taxon>Candidatus Aquarickettsia</taxon>
    </lineage>
</organism>
<reference evidence="3" key="1">
    <citation type="submission" date="2018-11" db="EMBL/GenBank/DDBJ databases">
        <title>Phylogenetic, genomic, and biogeographic characterization of a novel and ubiquitous marine invertebrate-associated Rickettsiales parasite, Candidatus Marinoinvertebrata rohwerii, gen. nov., sp. nov.</title>
        <authorList>
            <person name="Klinges J.G."/>
            <person name="Rosales S.M."/>
            <person name="Mcminds R."/>
            <person name="Shaver E.C."/>
            <person name="Shantz A."/>
            <person name="Peters E.C."/>
            <person name="Burkepile D.E."/>
            <person name="Silliman B.R."/>
            <person name="Vega Thurber R.L."/>
        </authorList>
    </citation>
    <scope>NUCLEOTIDE SEQUENCE [LARGE SCALE GENOMIC DNA]</scope>
    <source>
        <strain evidence="3">a_cerv_44</strain>
    </source>
</reference>